<dbReference type="GO" id="GO:0050482">
    <property type="term" value="P:arachidonate secretion"/>
    <property type="evidence" value="ECO:0007669"/>
    <property type="project" value="InterPro"/>
</dbReference>
<dbReference type="SUPFAM" id="SSF50370">
    <property type="entry name" value="Ricin B-like lectins"/>
    <property type="match status" value="1"/>
</dbReference>
<gene>
    <name evidence="2" type="ORF">GO986_13945</name>
</gene>
<dbReference type="InterPro" id="IPR036444">
    <property type="entry name" value="PLipase_A2_dom_sf"/>
</dbReference>
<dbReference type="GO" id="GO:0004623">
    <property type="term" value="F:phospholipase A2 activity"/>
    <property type="evidence" value="ECO:0007669"/>
    <property type="project" value="InterPro"/>
</dbReference>
<dbReference type="EMBL" id="WQLB01000019">
    <property type="protein sequence ID" value="MVN87859.1"/>
    <property type="molecule type" value="Genomic_DNA"/>
</dbReference>
<evidence type="ECO:0000313" key="2">
    <source>
        <dbReference type="EMBL" id="MVN87859.1"/>
    </source>
</evidence>
<dbReference type="Proteomes" id="UP000483286">
    <property type="component" value="Unassembled WGS sequence"/>
</dbReference>
<evidence type="ECO:0000256" key="1">
    <source>
        <dbReference type="SAM" id="SignalP"/>
    </source>
</evidence>
<dbReference type="PROSITE" id="PS50231">
    <property type="entry name" value="RICIN_B_LECTIN"/>
    <property type="match status" value="1"/>
</dbReference>
<protein>
    <recommendedName>
        <fullName evidence="4">Ricin B lectin domain-containing protein</fullName>
    </recommendedName>
</protein>
<keyword evidence="3" id="KW-1185">Reference proteome</keyword>
<reference evidence="2 3" key="1">
    <citation type="submission" date="2019-12" db="EMBL/GenBank/DDBJ databases">
        <title>Deinococcus sp. HMF7620 Genome sequencing and assembly.</title>
        <authorList>
            <person name="Kang H."/>
            <person name="Kim H."/>
            <person name="Joh K."/>
        </authorList>
    </citation>
    <scope>NUCLEOTIDE SEQUENCE [LARGE SCALE GENOMIC DNA]</scope>
    <source>
        <strain evidence="2 3">HMF7620</strain>
    </source>
</reference>
<dbReference type="InterPro" id="IPR035992">
    <property type="entry name" value="Ricin_B-like_lectins"/>
</dbReference>
<proteinExistence type="predicted"/>
<sequence length="339" mass="37245">MTTRFVLPALSVSLLLTLAACGTAELPVADAAPFQAQAAAPAPYPQNDYNSIVVTNTFATDLPVLQTTYPLFDWTADGCSSPVFTIWSLYFHPACVQHDFGYRNVKFYPALRNENYRKVVDDQMLEHMRFICDDFNIIDQVKCLAAAEVFYGAVRLKGEQYFQASSNPTIEISLEKLPEPPTETPEPGPPPPIRYLLTRNEPTGKCIDSAVSGQLPTMAACNAANRLQQWERLFLPGTDQHKEVFMLRNRETLQCLSWTLFATQGAGARVTVAGCDPTNPQVRWKASRAQGGPRNFDTFTGGGSLTGSSSALTVTGSNRANGFQHWSFRLADSAPAPTH</sequence>
<comment type="caution">
    <text evidence="2">The sequence shown here is derived from an EMBL/GenBank/DDBJ whole genome shotgun (WGS) entry which is preliminary data.</text>
</comment>
<dbReference type="GO" id="GO:0006644">
    <property type="term" value="P:phospholipid metabolic process"/>
    <property type="evidence" value="ECO:0007669"/>
    <property type="project" value="InterPro"/>
</dbReference>
<accession>A0A7C9M9S5</accession>
<dbReference type="PROSITE" id="PS51257">
    <property type="entry name" value="PROKAR_LIPOPROTEIN"/>
    <property type="match status" value="1"/>
</dbReference>
<feature type="chain" id="PRO_5028886882" description="Ricin B lectin domain-containing protein" evidence="1">
    <location>
        <begin position="25"/>
        <end position="339"/>
    </location>
</feature>
<dbReference type="Gene3D" id="2.80.10.50">
    <property type="match status" value="1"/>
</dbReference>
<dbReference type="AlphaFoldDB" id="A0A7C9M9S5"/>
<evidence type="ECO:0000313" key="3">
    <source>
        <dbReference type="Proteomes" id="UP000483286"/>
    </source>
</evidence>
<organism evidence="2 3">
    <name type="scientific">Deinococcus arboris</name>
    <dbReference type="NCBI Taxonomy" id="2682977"/>
    <lineage>
        <taxon>Bacteria</taxon>
        <taxon>Thermotogati</taxon>
        <taxon>Deinococcota</taxon>
        <taxon>Deinococci</taxon>
        <taxon>Deinococcales</taxon>
        <taxon>Deinococcaceae</taxon>
        <taxon>Deinococcus</taxon>
    </lineage>
</organism>
<dbReference type="InterPro" id="IPR015141">
    <property type="entry name" value="PLipase_A2_prok/fun"/>
</dbReference>
<keyword evidence="1" id="KW-0732">Signal</keyword>
<dbReference type="Gene3D" id="1.20.90.10">
    <property type="entry name" value="Phospholipase A2 domain"/>
    <property type="match status" value="1"/>
</dbReference>
<evidence type="ECO:0008006" key="4">
    <source>
        <dbReference type="Google" id="ProtNLM"/>
    </source>
</evidence>
<name>A0A7C9M9S5_9DEIO</name>
<dbReference type="SUPFAM" id="SSF48619">
    <property type="entry name" value="Phospholipase A2, PLA2"/>
    <property type="match status" value="1"/>
</dbReference>
<dbReference type="Pfam" id="PF09056">
    <property type="entry name" value="Phospholip_A2_3"/>
    <property type="match status" value="1"/>
</dbReference>
<feature type="signal peptide" evidence="1">
    <location>
        <begin position="1"/>
        <end position="24"/>
    </location>
</feature>